<dbReference type="Gene3D" id="1.20.1050.10">
    <property type="match status" value="2"/>
</dbReference>
<dbReference type="PANTHER" id="PTHR43917">
    <property type="match status" value="1"/>
</dbReference>
<dbReference type="InterPro" id="IPR051369">
    <property type="entry name" value="GST_Theta"/>
</dbReference>
<dbReference type="STRING" id="5888.A0DUR8"/>
<evidence type="ECO:0000256" key="1">
    <source>
        <dbReference type="ARBA" id="ARBA00004496"/>
    </source>
</evidence>
<dbReference type="InterPro" id="IPR040079">
    <property type="entry name" value="Glutathione_S-Trfase"/>
</dbReference>
<proteinExistence type="predicted"/>
<dbReference type="OMA" id="WHQATIR"/>
<dbReference type="InterPro" id="IPR004045">
    <property type="entry name" value="Glutathione_S-Trfase_N"/>
</dbReference>
<dbReference type="GeneID" id="5039967"/>
<dbReference type="SUPFAM" id="SSF52833">
    <property type="entry name" value="Thioredoxin-like"/>
    <property type="match status" value="2"/>
</dbReference>
<dbReference type="EMBL" id="CT868585">
    <property type="protein sequence ID" value="CAK86785.1"/>
    <property type="molecule type" value="Genomic_DNA"/>
</dbReference>
<dbReference type="PROSITE" id="PS50405">
    <property type="entry name" value="GST_CTER"/>
    <property type="match status" value="2"/>
</dbReference>
<accession>A0DUR8</accession>
<dbReference type="HOGENOM" id="CLU_584581_0_0_1"/>
<dbReference type="InParanoid" id="A0DUR8"/>
<reference evidence="5 6" key="1">
    <citation type="journal article" date="2006" name="Nature">
        <title>Global trends of whole-genome duplications revealed by the ciliate Paramecium tetraurelia.</title>
        <authorList>
            <consortium name="Genoscope"/>
            <person name="Aury J.-M."/>
            <person name="Jaillon O."/>
            <person name="Duret L."/>
            <person name="Noel B."/>
            <person name="Jubin C."/>
            <person name="Porcel B.M."/>
            <person name="Segurens B."/>
            <person name="Daubin V."/>
            <person name="Anthouard V."/>
            <person name="Aiach N."/>
            <person name="Arnaiz O."/>
            <person name="Billaut A."/>
            <person name="Beisson J."/>
            <person name="Blanc I."/>
            <person name="Bouhouche K."/>
            <person name="Camara F."/>
            <person name="Duharcourt S."/>
            <person name="Guigo R."/>
            <person name="Gogendeau D."/>
            <person name="Katinka M."/>
            <person name="Keller A.-M."/>
            <person name="Kissmehl R."/>
            <person name="Klotz C."/>
            <person name="Koll F."/>
            <person name="Le Moue A."/>
            <person name="Lepere C."/>
            <person name="Malinsky S."/>
            <person name="Nowacki M."/>
            <person name="Nowak J.K."/>
            <person name="Plattner H."/>
            <person name="Poulain J."/>
            <person name="Ruiz F."/>
            <person name="Serrano V."/>
            <person name="Zagulski M."/>
            <person name="Dessen P."/>
            <person name="Betermier M."/>
            <person name="Weissenbach J."/>
            <person name="Scarpelli C."/>
            <person name="Schachter V."/>
            <person name="Sperling L."/>
            <person name="Meyer E."/>
            <person name="Cohen J."/>
            <person name="Wincker P."/>
        </authorList>
    </citation>
    <scope>NUCLEOTIDE SEQUENCE [LARGE SCALE GENOMIC DNA]</scope>
    <source>
        <strain evidence="5 6">Stock d4-2</strain>
    </source>
</reference>
<dbReference type="KEGG" id="ptm:GSPATT00020457001"/>
<protein>
    <recommendedName>
        <fullName evidence="7">Glutathione S-transferase</fullName>
    </recommendedName>
</protein>
<dbReference type="Proteomes" id="UP000000600">
    <property type="component" value="Unassembled WGS sequence"/>
</dbReference>
<dbReference type="Gene3D" id="3.40.30.10">
    <property type="entry name" value="Glutaredoxin"/>
    <property type="match status" value="2"/>
</dbReference>
<feature type="domain" description="GST C-terminal" evidence="4">
    <location>
        <begin position="87"/>
        <end position="230"/>
    </location>
</feature>
<evidence type="ECO:0000313" key="6">
    <source>
        <dbReference type="Proteomes" id="UP000000600"/>
    </source>
</evidence>
<dbReference type="eggNOG" id="KOG0867">
    <property type="taxonomic scope" value="Eukaryota"/>
</dbReference>
<dbReference type="SFLD" id="SFLDS00019">
    <property type="entry name" value="Glutathione_Transferase_(cytos"/>
    <property type="match status" value="1"/>
</dbReference>
<dbReference type="InterPro" id="IPR010987">
    <property type="entry name" value="Glutathione-S-Trfase_C-like"/>
</dbReference>
<comment type="subcellular location">
    <subcellularLocation>
        <location evidence="1">Cytoplasm</location>
    </subcellularLocation>
</comment>
<dbReference type="RefSeq" id="XP_001454182.1">
    <property type="nucleotide sequence ID" value="XM_001454145.1"/>
</dbReference>
<dbReference type="InterPro" id="IPR036249">
    <property type="entry name" value="Thioredoxin-like_sf"/>
</dbReference>
<dbReference type="PROSITE" id="PS50404">
    <property type="entry name" value="GST_NTER"/>
    <property type="match status" value="2"/>
</dbReference>
<feature type="domain" description="GST N-terminal" evidence="3">
    <location>
        <begin position="243"/>
        <end position="320"/>
    </location>
</feature>
<sequence>MLITLYFNPYSHRCLSVKTVLQLTKSDFNEKIIDVLKGENLKHAFTNINPNQTVPAITEGFFSLFESHAIIKYICINKPDFGLYPKSLQNQALVDSYLDWHQNEFTKLLDYSKEFYLKPLLKGDRVPENRVSRLIDIEEVLHFFIKTFLNNGHYNYIFDQHNFTIADIRQTIVYSLRAVCDLTSLFICNFDFEKFPVLEQYIMRIFKIPELYISHQDYFNLISKQKYKNQFIQSILTRQPKQEQITLYFHPFSSPSRAVRSLFLLAKIEYNEKVIDILKSDNYSQINPDKTVPSIKQGTFTLFESHAILKYICEQYRLLSFYPLEDQKLKAQIDSYLDFHLNEMRQITEYVMRIQKNQNGQEAKSKKQTIDQLLQFFVKVFLNGGKYKYIYNQKTISIADLSAVNEILFLVMANYEFNSVPQIQKYIINILDNQNVKQSNKEYFSSISSNQHHNFNQFNKQLIASQKKRGCC</sequence>
<dbReference type="GO" id="GO:0004364">
    <property type="term" value="F:glutathione transferase activity"/>
    <property type="evidence" value="ECO:0000318"/>
    <property type="project" value="GO_Central"/>
</dbReference>
<evidence type="ECO:0000313" key="5">
    <source>
        <dbReference type="EMBL" id="CAK86785.1"/>
    </source>
</evidence>
<feature type="domain" description="GST C-terminal" evidence="4">
    <location>
        <begin position="326"/>
        <end position="458"/>
    </location>
</feature>
<gene>
    <name evidence="5" type="ORF">GSPATT00020457001</name>
</gene>
<dbReference type="AlphaFoldDB" id="A0DUR8"/>
<dbReference type="Pfam" id="PF13417">
    <property type="entry name" value="GST_N_3"/>
    <property type="match status" value="1"/>
</dbReference>
<evidence type="ECO:0008006" key="7">
    <source>
        <dbReference type="Google" id="ProtNLM"/>
    </source>
</evidence>
<keyword evidence="6" id="KW-1185">Reference proteome</keyword>
<dbReference type="SUPFAM" id="SSF47616">
    <property type="entry name" value="GST C-terminal domain-like"/>
    <property type="match status" value="2"/>
</dbReference>
<dbReference type="OrthoDB" id="6507003at2759"/>
<dbReference type="Pfam" id="PF02798">
    <property type="entry name" value="GST_N"/>
    <property type="match status" value="1"/>
</dbReference>
<organism evidence="5 6">
    <name type="scientific">Paramecium tetraurelia</name>
    <dbReference type="NCBI Taxonomy" id="5888"/>
    <lineage>
        <taxon>Eukaryota</taxon>
        <taxon>Sar</taxon>
        <taxon>Alveolata</taxon>
        <taxon>Ciliophora</taxon>
        <taxon>Intramacronucleata</taxon>
        <taxon>Oligohymenophorea</taxon>
        <taxon>Peniculida</taxon>
        <taxon>Parameciidae</taxon>
        <taxon>Paramecium</taxon>
    </lineage>
</organism>
<feature type="domain" description="GST N-terminal" evidence="3">
    <location>
        <begin position="1"/>
        <end position="82"/>
    </location>
</feature>
<dbReference type="GO" id="GO:0005737">
    <property type="term" value="C:cytoplasm"/>
    <property type="evidence" value="ECO:0000318"/>
    <property type="project" value="GO_Central"/>
</dbReference>
<dbReference type="FunFam" id="1.20.1050.10:FF:000067">
    <property type="entry name" value="Uncharacterized protein"/>
    <property type="match status" value="1"/>
</dbReference>
<keyword evidence="2" id="KW-0963">Cytoplasm</keyword>
<evidence type="ECO:0000259" key="3">
    <source>
        <dbReference type="PROSITE" id="PS50404"/>
    </source>
</evidence>
<dbReference type="GO" id="GO:0006749">
    <property type="term" value="P:glutathione metabolic process"/>
    <property type="evidence" value="ECO:0000318"/>
    <property type="project" value="GO_Central"/>
</dbReference>
<evidence type="ECO:0000256" key="2">
    <source>
        <dbReference type="ARBA" id="ARBA00022490"/>
    </source>
</evidence>
<evidence type="ECO:0000259" key="4">
    <source>
        <dbReference type="PROSITE" id="PS50405"/>
    </source>
</evidence>
<dbReference type="PANTHER" id="PTHR43917:SF8">
    <property type="entry name" value="GH16740P-RELATED"/>
    <property type="match status" value="1"/>
</dbReference>
<name>A0DUR8_PARTE</name>
<dbReference type="InterPro" id="IPR036282">
    <property type="entry name" value="Glutathione-S-Trfase_C_sf"/>
</dbReference>